<feature type="domain" description="FAD/NAD(P)-binding" evidence="9">
    <location>
        <begin position="9"/>
        <end position="295"/>
    </location>
</feature>
<dbReference type="Pfam" id="PF07992">
    <property type="entry name" value="Pyr_redox_2"/>
    <property type="match status" value="1"/>
</dbReference>
<dbReference type="STRING" id="1561.NPD11_1680"/>
<dbReference type="InterPro" id="IPR023753">
    <property type="entry name" value="FAD/NAD-binding_dom"/>
</dbReference>
<dbReference type="InterPro" id="IPR050097">
    <property type="entry name" value="Ferredoxin-NADP_redctase_2"/>
</dbReference>
<protein>
    <recommendedName>
        <fullName evidence="7">Thioredoxin reductase</fullName>
        <ecNumber evidence="7">1.8.1.9</ecNumber>
    </recommendedName>
</protein>
<keyword evidence="11" id="KW-1185">Reference proteome</keyword>
<dbReference type="OrthoDB" id="9806179at2"/>
<dbReference type="RefSeq" id="WP_039312714.1">
    <property type="nucleotide sequence ID" value="NZ_CP006905.1"/>
</dbReference>
<comment type="catalytic activity">
    <reaction evidence="7">
        <text>[thioredoxin]-dithiol + NADP(+) = [thioredoxin]-disulfide + NADPH + H(+)</text>
        <dbReference type="Rhea" id="RHEA:20345"/>
        <dbReference type="Rhea" id="RHEA-COMP:10698"/>
        <dbReference type="Rhea" id="RHEA-COMP:10700"/>
        <dbReference type="ChEBI" id="CHEBI:15378"/>
        <dbReference type="ChEBI" id="CHEBI:29950"/>
        <dbReference type="ChEBI" id="CHEBI:50058"/>
        <dbReference type="ChEBI" id="CHEBI:57783"/>
        <dbReference type="ChEBI" id="CHEBI:58349"/>
        <dbReference type="EC" id="1.8.1.9"/>
    </reaction>
</comment>
<dbReference type="PRINTS" id="PR00469">
    <property type="entry name" value="PNDRDTASEII"/>
</dbReference>
<evidence type="ECO:0000256" key="6">
    <source>
        <dbReference type="ARBA" id="ARBA00023284"/>
    </source>
</evidence>
<evidence type="ECO:0000259" key="9">
    <source>
        <dbReference type="Pfam" id="PF07992"/>
    </source>
</evidence>
<keyword evidence="6 7" id="KW-0676">Redox-active center</keyword>
<keyword evidence="2 7" id="KW-0285">Flavoprotein</keyword>
<dbReference type="InterPro" id="IPR008255">
    <property type="entry name" value="Pyr_nucl-diS_OxRdtase_2_AS"/>
</dbReference>
<dbReference type="InterPro" id="IPR005982">
    <property type="entry name" value="Thioredox_Rdtase"/>
</dbReference>
<proteinExistence type="inferred from homology"/>
<dbReference type="Gene3D" id="3.50.50.60">
    <property type="entry name" value="FAD/NAD(P)-binding domain"/>
    <property type="match status" value="2"/>
</dbReference>
<evidence type="ECO:0000256" key="7">
    <source>
        <dbReference type="RuleBase" id="RU003880"/>
    </source>
</evidence>
<keyword evidence="4 7" id="KW-0560">Oxidoreductase</keyword>
<dbReference type="EC" id="1.8.1.9" evidence="7"/>
<comment type="subunit">
    <text evidence="7">Homodimer.</text>
</comment>
<dbReference type="InterPro" id="IPR036188">
    <property type="entry name" value="FAD/NAD-bd_sf"/>
</dbReference>
<dbReference type="GO" id="GO:0004791">
    <property type="term" value="F:thioredoxin-disulfide reductase (NADPH) activity"/>
    <property type="evidence" value="ECO:0007669"/>
    <property type="project" value="UniProtKB-UniRule"/>
</dbReference>
<gene>
    <name evidence="10" type="primary">trxB</name>
    <name evidence="10" type="ORF">U729_1314</name>
</gene>
<dbReference type="PANTHER" id="PTHR48105">
    <property type="entry name" value="THIOREDOXIN REDUCTASE 1-RELATED-RELATED"/>
    <property type="match status" value="1"/>
</dbReference>
<evidence type="ECO:0000256" key="5">
    <source>
        <dbReference type="ARBA" id="ARBA00023157"/>
    </source>
</evidence>
<accession>A0A0A7FTC9</accession>
<dbReference type="GO" id="GO:0019430">
    <property type="term" value="P:removal of superoxide radicals"/>
    <property type="evidence" value="ECO:0007669"/>
    <property type="project" value="UniProtKB-UniRule"/>
</dbReference>
<evidence type="ECO:0000313" key="10">
    <source>
        <dbReference type="EMBL" id="AIY82847.1"/>
    </source>
</evidence>
<comment type="similarity">
    <text evidence="1 7">Belongs to the class-II pyridine nucleotide-disulfide oxidoreductase family.</text>
</comment>
<organism evidence="10 11">
    <name type="scientific">Clostridium baratii str. Sullivan</name>
    <dbReference type="NCBI Taxonomy" id="1415775"/>
    <lineage>
        <taxon>Bacteria</taxon>
        <taxon>Bacillati</taxon>
        <taxon>Bacillota</taxon>
        <taxon>Clostridia</taxon>
        <taxon>Eubacteriales</taxon>
        <taxon>Clostridiaceae</taxon>
        <taxon>Clostridium</taxon>
    </lineage>
</organism>
<name>A0A0A7FTC9_9CLOT</name>
<dbReference type="eggNOG" id="COG0492">
    <property type="taxonomic scope" value="Bacteria"/>
</dbReference>
<reference evidence="10 11" key="1">
    <citation type="journal article" date="2015" name="Infect. Genet. Evol.">
        <title>Genomic sequences of six botulinum neurotoxin-producing strains representing three clostridial species illustrate the mobility and diversity of botulinum neurotoxin genes.</title>
        <authorList>
            <person name="Smith T.J."/>
            <person name="Hill K.K."/>
            <person name="Xie G."/>
            <person name="Foley B.T."/>
            <person name="Williamson C.H."/>
            <person name="Foster J.T."/>
            <person name="Johnson S.L."/>
            <person name="Chertkov O."/>
            <person name="Teshima H."/>
            <person name="Gibbons H.S."/>
            <person name="Johnsky L.A."/>
            <person name="Karavis M.A."/>
            <person name="Smith L.A."/>
        </authorList>
    </citation>
    <scope>NUCLEOTIDE SEQUENCE [LARGE SCALE GENOMIC DNA]</scope>
    <source>
        <strain evidence="10">Sullivan</strain>
    </source>
</reference>
<keyword evidence="5" id="KW-1015">Disulfide bond</keyword>
<evidence type="ECO:0000256" key="8">
    <source>
        <dbReference type="RuleBase" id="RU003881"/>
    </source>
</evidence>
<dbReference type="SUPFAM" id="SSF51905">
    <property type="entry name" value="FAD/NAD(P)-binding domain"/>
    <property type="match status" value="1"/>
</dbReference>
<comment type="cofactor">
    <cofactor evidence="8">
        <name>FAD</name>
        <dbReference type="ChEBI" id="CHEBI:57692"/>
    </cofactor>
    <text evidence="8">Binds 1 FAD per subunit.</text>
</comment>
<dbReference type="Proteomes" id="UP000030635">
    <property type="component" value="Chromosome"/>
</dbReference>
<dbReference type="PROSITE" id="PS00573">
    <property type="entry name" value="PYRIDINE_REDOX_2"/>
    <property type="match status" value="1"/>
</dbReference>
<sequence length="311" mass="34550">MSKEIKNIDLMIIGGGPAGLSSAIYASRARLDMLLLEDKVMGGQVRNSFVVENYPGFKKISGAELADLMQEQAEALGANIDEFDIIEKVKFTNTEKVVETDDYIYKPKAVIIATGASPRKLPAKNAEEFEGKGIHYCAVCDGAMYQDKVVAVVGGGNSALEEAIFLTNFAKKVYIIRRYDYFRGEKAVLEAVEKNEKIEILYNEDLIAVEGSEFLERAVIKNTLNGEEKKIELDGIFGSIGNEPMVNLFKEYIDVNERNFILTDEHMRTNVEGVYAVGDVREKEYRQITTAVADGTIAALEAEKYINKIKG</sequence>
<dbReference type="PRINTS" id="PR00368">
    <property type="entry name" value="FADPNR"/>
</dbReference>
<evidence type="ECO:0000256" key="2">
    <source>
        <dbReference type="ARBA" id="ARBA00022630"/>
    </source>
</evidence>
<dbReference type="HOGENOM" id="CLU_031864_5_3_9"/>
<dbReference type="AlphaFoldDB" id="A0A0A7FTC9"/>
<dbReference type="NCBIfam" id="TIGR01292">
    <property type="entry name" value="TRX_reduct"/>
    <property type="match status" value="1"/>
</dbReference>
<evidence type="ECO:0000313" key="11">
    <source>
        <dbReference type="Proteomes" id="UP000030635"/>
    </source>
</evidence>
<dbReference type="KEGG" id="cbv:U729_1314"/>
<keyword evidence="3 7" id="KW-0274">FAD</keyword>
<dbReference type="GO" id="GO:0005737">
    <property type="term" value="C:cytoplasm"/>
    <property type="evidence" value="ECO:0007669"/>
    <property type="project" value="InterPro"/>
</dbReference>
<evidence type="ECO:0000256" key="1">
    <source>
        <dbReference type="ARBA" id="ARBA00009333"/>
    </source>
</evidence>
<evidence type="ECO:0000256" key="3">
    <source>
        <dbReference type="ARBA" id="ARBA00022827"/>
    </source>
</evidence>
<dbReference type="EMBL" id="CP006905">
    <property type="protein sequence ID" value="AIY82847.1"/>
    <property type="molecule type" value="Genomic_DNA"/>
</dbReference>
<evidence type="ECO:0000256" key="4">
    <source>
        <dbReference type="ARBA" id="ARBA00023002"/>
    </source>
</evidence>
<keyword evidence="8" id="KW-0521">NADP</keyword>